<dbReference type="InterPro" id="IPR003646">
    <property type="entry name" value="SH3-like_bac-type"/>
</dbReference>
<evidence type="ECO:0000256" key="4">
    <source>
        <dbReference type="ARBA" id="ARBA00022807"/>
    </source>
</evidence>
<evidence type="ECO:0000256" key="1">
    <source>
        <dbReference type="ARBA" id="ARBA00007074"/>
    </source>
</evidence>
<comment type="similarity">
    <text evidence="1">Belongs to the peptidase C40 family.</text>
</comment>
<dbReference type="RefSeq" id="WP_167052530.1">
    <property type="nucleotide sequence ID" value="NZ_JAAOZR010000003.1"/>
</dbReference>
<accession>A0ABS4I3S6</accession>
<dbReference type="Gene3D" id="2.30.30.40">
    <property type="entry name" value="SH3 Domains"/>
    <property type="match status" value="1"/>
</dbReference>
<dbReference type="InterPro" id="IPR012854">
    <property type="entry name" value="Cu_amine_oxidase-like_N"/>
</dbReference>
<dbReference type="Pfam" id="PF08239">
    <property type="entry name" value="SH3_3"/>
    <property type="match status" value="1"/>
</dbReference>
<evidence type="ECO:0000256" key="3">
    <source>
        <dbReference type="ARBA" id="ARBA00022801"/>
    </source>
</evidence>
<evidence type="ECO:0000313" key="7">
    <source>
        <dbReference type="EMBL" id="MBP1965460.1"/>
    </source>
</evidence>
<dbReference type="EMBL" id="JAGGKV010000014">
    <property type="protein sequence ID" value="MBP1965460.1"/>
    <property type="molecule type" value="Genomic_DNA"/>
</dbReference>
<proteinExistence type="inferred from homology"/>
<dbReference type="PANTHER" id="PTHR47053:SF1">
    <property type="entry name" value="MUREIN DD-ENDOPEPTIDASE MEPH-RELATED"/>
    <property type="match status" value="1"/>
</dbReference>
<organism evidence="7 8">
    <name type="scientific">Paenibacillus aceris</name>
    <dbReference type="NCBI Taxonomy" id="869555"/>
    <lineage>
        <taxon>Bacteria</taxon>
        <taxon>Bacillati</taxon>
        <taxon>Bacillota</taxon>
        <taxon>Bacilli</taxon>
        <taxon>Bacillales</taxon>
        <taxon>Paenibacillaceae</taxon>
        <taxon>Paenibacillus</taxon>
    </lineage>
</organism>
<dbReference type="InterPro" id="IPR000064">
    <property type="entry name" value="NLP_P60_dom"/>
</dbReference>
<comment type="caution">
    <text evidence="7">The sequence shown here is derived from an EMBL/GenBank/DDBJ whole genome shotgun (WGS) entry which is preliminary data.</text>
</comment>
<protein>
    <submittedName>
        <fullName evidence="7">Cell wall-associated NlpC family hydrolase</fullName>
    </submittedName>
</protein>
<dbReference type="PANTHER" id="PTHR47053">
    <property type="entry name" value="MUREIN DD-ENDOPEPTIDASE MEPH-RELATED"/>
    <property type="match status" value="1"/>
</dbReference>
<keyword evidence="8" id="KW-1185">Reference proteome</keyword>
<dbReference type="Pfam" id="PF07833">
    <property type="entry name" value="Cu_amine_oxidN1"/>
    <property type="match status" value="1"/>
</dbReference>
<keyword evidence="3 7" id="KW-0378">Hydrolase</keyword>
<dbReference type="PROSITE" id="PS51935">
    <property type="entry name" value="NLPC_P60"/>
    <property type="match status" value="1"/>
</dbReference>
<dbReference type="GO" id="GO:0016787">
    <property type="term" value="F:hydrolase activity"/>
    <property type="evidence" value="ECO:0007669"/>
    <property type="project" value="UniProtKB-KW"/>
</dbReference>
<dbReference type="SUPFAM" id="SSF55383">
    <property type="entry name" value="Copper amine oxidase, domain N"/>
    <property type="match status" value="1"/>
</dbReference>
<keyword evidence="4" id="KW-0788">Thiol protease</keyword>
<reference evidence="7 8" key="1">
    <citation type="submission" date="2021-03" db="EMBL/GenBank/DDBJ databases">
        <title>Genomic Encyclopedia of Type Strains, Phase IV (KMG-IV): sequencing the most valuable type-strain genomes for metagenomic binning, comparative biology and taxonomic classification.</title>
        <authorList>
            <person name="Goeker M."/>
        </authorList>
    </citation>
    <scope>NUCLEOTIDE SEQUENCE [LARGE SCALE GENOMIC DNA]</scope>
    <source>
        <strain evidence="7 8">DSM 24950</strain>
    </source>
</reference>
<evidence type="ECO:0000256" key="2">
    <source>
        <dbReference type="ARBA" id="ARBA00022670"/>
    </source>
</evidence>
<dbReference type="InterPro" id="IPR036582">
    <property type="entry name" value="Mao_N_sf"/>
</dbReference>
<dbReference type="SUPFAM" id="SSF54001">
    <property type="entry name" value="Cysteine proteinases"/>
    <property type="match status" value="1"/>
</dbReference>
<name>A0ABS4I3S6_9BACL</name>
<gene>
    <name evidence="7" type="ORF">J2Z65_004698</name>
</gene>
<feature type="domain" description="NlpC/P60" evidence="6">
    <location>
        <begin position="219"/>
        <end position="343"/>
    </location>
</feature>
<dbReference type="Gene3D" id="3.90.1720.10">
    <property type="entry name" value="endopeptidase domain like (from Nostoc punctiforme)"/>
    <property type="match status" value="1"/>
</dbReference>
<evidence type="ECO:0000259" key="6">
    <source>
        <dbReference type="PROSITE" id="PS51935"/>
    </source>
</evidence>
<dbReference type="Gene3D" id="3.30.457.10">
    <property type="entry name" value="Copper amine oxidase-like, N-terminal domain"/>
    <property type="match status" value="1"/>
</dbReference>
<evidence type="ECO:0000313" key="8">
    <source>
        <dbReference type="Proteomes" id="UP001519344"/>
    </source>
</evidence>
<keyword evidence="5" id="KW-0732">Signal</keyword>
<sequence>MKLKYSIQTGAALMLILMGVLPAANVHAEADTSIPVFLDGHPLSFETPPVIENGYSLVPLRAIFEAEGAKVSWDETTRTVTALKNDIEFTYRVGEMTAYKNKELIQMPISGKIVEGTTMIPLRLISETLGNLVKWHDYSRSITISSAKDYETTIEYGVNLRDAPNTDAQVLRMIPKSENVHVIREINPSWLEAQTKDGAIGFISAATMYTDYSNSVLAAKKADELLAFGAKFIGTPYEFGADSNQTSTFDCSSFVRYVFKQVLSVDLPRVSYDQALKGKEVGLDELRKGDLLFFSARGLDIGHVAIYAGDGRMLHTYSKELGVHFEEFDDKWKKRFVTARRVF</sequence>
<evidence type="ECO:0000256" key="5">
    <source>
        <dbReference type="SAM" id="SignalP"/>
    </source>
</evidence>
<dbReference type="InterPro" id="IPR038765">
    <property type="entry name" value="Papain-like_cys_pep_sf"/>
</dbReference>
<dbReference type="Pfam" id="PF00877">
    <property type="entry name" value="NLPC_P60"/>
    <property type="match status" value="1"/>
</dbReference>
<keyword evidence="2" id="KW-0645">Protease</keyword>
<dbReference type="Proteomes" id="UP001519344">
    <property type="component" value="Unassembled WGS sequence"/>
</dbReference>
<feature type="signal peptide" evidence="5">
    <location>
        <begin position="1"/>
        <end position="28"/>
    </location>
</feature>
<feature type="chain" id="PRO_5046228569" evidence="5">
    <location>
        <begin position="29"/>
        <end position="343"/>
    </location>
</feature>
<dbReference type="InterPro" id="IPR051202">
    <property type="entry name" value="Peptidase_C40"/>
</dbReference>